<dbReference type="KEGG" id="suam:BOO69_22515"/>
<accession>A0A1J0WPY4</accession>
<dbReference type="AlphaFoldDB" id="A0A1J0WPY4"/>
<protein>
    <submittedName>
        <fullName evidence="1">Uncharacterized protein</fullName>
    </submittedName>
</protein>
<organism evidence="1 2">
    <name type="scientific">Sulfitobacter alexandrii</name>
    <dbReference type="NCBI Taxonomy" id="1917485"/>
    <lineage>
        <taxon>Bacteria</taxon>
        <taxon>Pseudomonadati</taxon>
        <taxon>Pseudomonadota</taxon>
        <taxon>Alphaproteobacteria</taxon>
        <taxon>Rhodobacterales</taxon>
        <taxon>Roseobacteraceae</taxon>
        <taxon>Sulfitobacter</taxon>
    </lineage>
</organism>
<name>A0A1J0WPY4_9RHOB</name>
<geneLocation type="plasmid" evidence="1 2">
    <name>unnamed5</name>
</geneLocation>
<keyword evidence="1" id="KW-0614">Plasmid</keyword>
<gene>
    <name evidence="1" type="ORF">BOO69_22515</name>
</gene>
<evidence type="ECO:0000313" key="2">
    <source>
        <dbReference type="Proteomes" id="UP000181897"/>
    </source>
</evidence>
<sequence>MVQICGASLRNLSDSLPVCRVYDCAILRRGRSDPVLSDEVLDGRIIHFFHGVMTSLSCVIRRIRHEGDQMDDLSFPHSGKVYRSIDADVIDRLDVFQDA</sequence>
<evidence type="ECO:0000313" key="1">
    <source>
        <dbReference type="EMBL" id="APE46307.1"/>
    </source>
</evidence>
<dbReference type="EMBL" id="CP018081">
    <property type="protein sequence ID" value="APE46307.1"/>
    <property type="molecule type" value="Genomic_DNA"/>
</dbReference>
<proteinExistence type="predicted"/>
<reference evidence="1 2" key="1">
    <citation type="submission" date="2016-11" db="EMBL/GenBank/DDBJ databases">
        <title>Complete genome sequence of Sulfitobacter sp. AM1-D1, a toxic bacteria associated with marine dinoflagellate Alexandrium minutum in East China Sea.</title>
        <authorList>
            <person name="Yang Q."/>
            <person name="Zhang X."/>
            <person name="Tian X."/>
        </authorList>
    </citation>
    <scope>NUCLEOTIDE SEQUENCE [LARGE SCALE GENOMIC DNA]</scope>
    <source>
        <strain evidence="1 2">AM1-D1</strain>
        <plasmid evidence="1 2">unnamed5</plasmid>
    </source>
</reference>
<dbReference type="Proteomes" id="UP000181897">
    <property type="component" value="Plasmid unnamed5"/>
</dbReference>
<keyword evidence="2" id="KW-1185">Reference proteome</keyword>